<dbReference type="Proteomes" id="UP000657918">
    <property type="component" value="Unassembled WGS sequence"/>
</dbReference>
<gene>
    <name evidence="3" type="ORF">SADUNF_Sadunf01G0159300</name>
</gene>
<dbReference type="PANTHER" id="PTHR34775">
    <property type="entry name" value="TRANSMEMBRANE PROTEIN"/>
    <property type="match status" value="1"/>
</dbReference>
<keyword evidence="4" id="KW-1185">Reference proteome</keyword>
<evidence type="ECO:0008006" key="5">
    <source>
        <dbReference type="Google" id="ProtNLM"/>
    </source>
</evidence>
<dbReference type="EMBL" id="JADGMS010000001">
    <property type="protein sequence ID" value="KAF9690086.1"/>
    <property type="molecule type" value="Genomic_DNA"/>
</dbReference>
<proteinExistence type="predicted"/>
<dbReference type="OrthoDB" id="850902at2759"/>
<feature type="transmembrane region" description="Helical" evidence="2">
    <location>
        <begin position="464"/>
        <end position="484"/>
    </location>
</feature>
<comment type="caution">
    <text evidence="3">The sequence shown here is derived from an EMBL/GenBank/DDBJ whole genome shotgun (WGS) entry which is preliminary data.</text>
</comment>
<name>A0A835NBT5_9ROSI</name>
<feature type="compositionally biased region" description="Polar residues" evidence="1">
    <location>
        <begin position="152"/>
        <end position="161"/>
    </location>
</feature>
<keyword evidence="2" id="KW-1133">Transmembrane helix</keyword>
<evidence type="ECO:0000313" key="4">
    <source>
        <dbReference type="Proteomes" id="UP000657918"/>
    </source>
</evidence>
<dbReference type="PANTHER" id="PTHR34775:SF6">
    <property type="entry name" value="TRANSMEMBRANE PROTEIN"/>
    <property type="match status" value="1"/>
</dbReference>
<evidence type="ECO:0000256" key="2">
    <source>
        <dbReference type="SAM" id="Phobius"/>
    </source>
</evidence>
<evidence type="ECO:0000256" key="1">
    <source>
        <dbReference type="SAM" id="MobiDB-lite"/>
    </source>
</evidence>
<feature type="compositionally biased region" description="Basic and acidic residues" evidence="1">
    <location>
        <begin position="624"/>
        <end position="634"/>
    </location>
</feature>
<keyword evidence="2" id="KW-0472">Membrane</keyword>
<organism evidence="3 4">
    <name type="scientific">Salix dunnii</name>
    <dbReference type="NCBI Taxonomy" id="1413687"/>
    <lineage>
        <taxon>Eukaryota</taxon>
        <taxon>Viridiplantae</taxon>
        <taxon>Streptophyta</taxon>
        <taxon>Embryophyta</taxon>
        <taxon>Tracheophyta</taxon>
        <taxon>Spermatophyta</taxon>
        <taxon>Magnoliopsida</taxon>
        <taxon>eudicotyledons</taxon>
        <taxon>Gunneridae</taxon>
        <taxon>Pentapetalae</taxon>
        <taxon>rosids</taxon>
        <taxon>fabids</taxon>
        <taxon>Malpighiales</taxon>
        <taxon>Salicaceae</taxon>
        <taxon>Saliceae</taxon>
        <taxon>Salix</taxon>
    </lineage>
</organism>
<dbReference type="AlphaFoldDB" id="A0A835NBT5"/>
<keyword evidence="2" id="KW-0812">Transmembrane</keyword>
<feature type="region of interest" description="Disordered" evidence="1">
    <location>
        <begin position="624"/>
        <end position="655"/>
    </location>
</feature>
<protein>
    <recommendedName>
        <fullName evidence="5">Transmembrane protein</fullName>
    </recommendedName>
</protein>
<sequence length="655" mass="73051">MDGSENKSLSSTPNKRLSFAKGTDENDQNYQGWGLNVQNPKKPLSTTATKHFMSSTISADSKGNPPRKKILAERNGSLDTQLQKTPTFGSTTSSSVGFGEYEENALLDHPSSRPYDPLTNYISPRPRFLRYKPNRLRDIFLRRENEAREETSSCCGSSLESNNDKDVEDELGTSLVDDTQEDDVKKEGVDENEKEFEELEEERCWSLKGVLKFFLLSVILVLSSSYISSMNSPTPSPAMQAFGNPNNSFHMIQDHVYGFVNDLVSGNRNYTLVQNGAGIIDEEEMMDYEVAGEDEYDDELDEAVEKQNGESEVLKIVEAEEKETIEGFAEGGETEAKEIIEHEEKGEIAKLGTVVESQAEEHEMVKAGDVSDECLTNVVAMNHELPTTSESQFINDGVGSLAITTSIPENFDKENEVANEPVKQEVVDGEISSCCTTGDQADYYQIQSDEAEESLKEELKKENAVIVFSTLFLVIACLTSAFHFKRKRNAQKNFTPAVQPSFEPVVVEKCISMFASEANKNMENILPFTNMMEENCTGTYQRPVPSVVFLGEFEVGEISSLRSCGMKSGMRENEVISNRSVSMQRGIVTKTHSVPVHVQPAFSETPPPPSYGRFTTTEEKIVKKQERANGENKNDVVTTPIRRSSRIRNRNIISP</sequence>
<reference evidence="3 4" key="1">
    <citation type="submission" date="2020-10" db="EMBL/GenBank/DDBJ databases">
        <title>Plant Genome Project.</title>
        <authorList>
            <person name="Zhang R.-G."/>
        </authorList>
    </citation>
    <scope>NUCLEOTIDE SEQUENCE [LARGE SCALE GENOMIC DNA]</scope>
    <source>
        <strain evidence="3">FAFU-HL-1</strain>
        <tissue evidence="3">Leaf</tissue>
    </source>
</reference>
<feature type="region of interest" description="Disordered" evidence="1">
    <location>
        <begin position="1"/>
        <end position="45"/>
    </location>
</feature>
<feature type="compositionally biased region" description="Polar residues" evidence="1">
    <location>
        <begin position="28"/>
        <end position="45"/>
    </location>
</feature>
<feature type="compositionally biased region" description="Polar residues" evidence="1">
    <location>
        <begin position="1"/>
        <end position="15"/>
    </location>
</feature>
<feature type="region of interest" description="Disordered" evidence="1">
    <location>
        <begin position="151"/>
        <end position="175"/>
    </location>
</feature>
<accession>A0A835NBT5</accession>
<evidence type="ECO:0000313" key="3">
    <source>
        <dbReference type="EMBL" id="KAF9690086.1"/>
    </source>
</evidence>